<organism evidence="3 4">
    <name type="scientific">Phocaeicola vulgatus</name>
    <name type="common">Bacteroides vulgatus</name>
    <dbReference type="NCBI Taxonomy" id="821"/>
    <lineage>
        <taxon>Bacteria</taxon>
        <taxon>Pseudomonadati</taxon>
        <taxon>Bacteroidota</taxon>
        <taxon>Bacteroidia</taxon>
        <taxon>Bacteroidales</taxon>
        <taxon>Bacteroidaceae</taxon>
        <taxon>Phocaeicola</taxon>
    </lineage>
</organism>
<sequence length="369" mass="41697">MHLSNIFKFTEGLRQDGHQIGRKVGDALELLTFGMIEKDSTLIEHLVIENGIEGATSAEHKVEFSFYQKGGNGFPSKNPDELFGLVECKKVGVEQTINSTFKKWRTQNPVFYSTVGYNFLINPATGNYKWDLTLSPLTGENNLRCAIKKKDVVGKVVESTNQEYKLNAQERILIVVDIDGNLYVKGVDEYLSSINSDIQTCKIVRATLLESNKIKELIIEDALSGPQTPEKAKQASFVSLDVRKRVLGHFDKLDEDMDKFVSILVIGEASHWEEKSRSMVRLCNDYNLLVPDNAIVLLFEKFKEAFGDSYQDKITKSLYQSNGDVKRLTTEVIDEFDEHILKDMATGHWVKFSCHVADGKSKLQVVDIE</sequence>
<dbReference type="Proteomes" id="UP000437380">
    <property type="component" value="Unassembled WGS sequence"/>
</dbReference>
<evidence type="ECO:0000313" key="2">
    <source>
        <dbReference type="EMBL" id="KAB6695742.1"/>
    </source>
</evidence>
<dbReference type="RefSeq" id="WP_130085132.1">
    <property type="nucleotide sequence ID" value="NZ_JANUNB010000002.1"/>
</dbReference>
<evidence type="ECO:0008006" key="7">
    <source>
        <dbReference type="Google" id="ProtNLM"/>
    </source>
</evidence>
<proteinExistence type="predicted"/>
<gene>
    <name evidence="3" type="ORF">GAY17_04900</name>
    <name evidence="1" type="ORF">GAZ76_06515</name>
    <name evidence="2" type="ORF">GAZ92_04985</name>
</gene>
<evidence type="ECO:0000313" key="3">
    <source>
        <dbReference type="EMBL" id="KAB6702464.1"/>
    </source>
</evidence>
<name>A0A6I1BQM2_PHOVU</name>
<protein>
    <recommendedName>
        <fullName evidence="7">Restriction endonuclease</fullName>
    </recommendedName>
</protein>
<reference evidence="4 5" key="1">
    <citation type="journal article" date="2019" name="Nat. Med.">
        <title>A library of human gut bacterial isolates paired with longitudinal multiomics data enables mechanistic microbiome research.</title>
        <authorList>
            <person name="Poyet M."/>
            <person name="Groussin M."/>
            <person name="Gibbons S.M."/>
            <person name="Avila-Pacheco J."/>
            <person name="Jiang X."/>
            <person name="Kearney S.M."/>
            <person name="Perrotta A.R."/>
            <person name="Berdy B."/>
            <person name="Zhao S."/>
            <person name="Lieberman T.D."/>
            <person name="Swanson P.K."/>
            <person name="Smith M."/>
            <person name="Roesemann S."/>
            <person name="Alexander J.E."/>
            <person name="Rich S.A."/>
            <person name="Livny J."/>
            <person name="Vlamakis H."/>
            <person name="Clish C."/>
            <person name="Bullock K."/>
            <person name="Deik A."/>
            <person name="Scott J."/>
            <person name="Pierce K.A."/>
            <person name="Xavier R.J."/>
            <person name="Alm E.J."/>
        </authorList>
    </citation>
    <scope>NUCLEOTIDE SEQUENCE [LARGE SCALE GENOMIC DNA]</scope>
    <source>
        <strain evidence="3 4">BIOML-A82</strain>
        <strain evidence="2 5">BIOML-A85</strain>
        <strain evidence="1 6">BIOML-A93</strain>
    </source>
</reference>
<evidence type="ECO:0000313" key="4">
    <source>
        <dbReference type="Proteomes" id="UP000437380"/>
    </source>
</evidence>
<dbReference type="Proteomes" id="UP000470952">
    <property type="component" value="Unassembled WGS sequence"/>
</dbReference>
<dbReference type="Proteomes" id="UP000470777">
    <property type="component" value="Unassembled WGS sequence"/>
</dbReference>
<comment type="caution">
    <text evidence="3">The sequence shown here is derived from an EMBL/GenBank/DDBJ whole genome shotgun (WGS) entry which is preliminary data.</text>
</comment>
<evidence type="ECO:0000313" key="5">
    <source>
        <dbReference type="Proteomes" id="UP000470777"/>
    </source>
</evidence>
<evidence type="ECO:0000313" key="6">
    <source>
        <dbReference type="Proteomes" id="UP000470952"/>
    </source>
</evidence>
<dbReference type="AlphaFoldDB" id="A0A6I1BQM2"/>
<dbReference type="EMBL" id="WCZY01000004">
    <property type="protein sequence ID" value="KAB6695742.1"/>
    <property type="molecule type" value="Genomic_DNA"/>
</dbReference>
<dbReference type="EMBL" id="WCZV01000004">
    <property type="protein sequence ID" value="KAB6702464.1"/>
    <property type="molecule type" value="Genomic_DNA"/>
</dbReference>
<accession>A0A6I1BQM2</accession>
<evidence type="ECO:0000313" key="1">
    <source>
        <dbReference type="EMBL" id="KAB6661628.1"/>
    </source>
</evidence>
<dbReference type="EMBL" id="WDAG01000005">
    <property type="protein sequence ID" value="KAB6661628.1"/>
    <property type="molecule type" value="Genomic_DNA"/>
</dbReference>